<protein>
    <submittedName>
        <fullName evidence="1">Uncharacterized protein</fullName>
    </submittedName>
</protein>
<keyword evidence="2" id="KW-1185">Reference proteome</keyword>
<comment type="caution">
    <text evidence="1">The sequence shown here is derived from an EMBL/GenBank/DDBJ whole genome shotgun (WGS) entry which is preliminary data.</text>
</comment>
<reference evidence="1 2" key="1">
    <citation type="submission" date="2023-08" db="EMBL/GenBank/DDBJ databases">
        <title>Functional and genomic diversity of the sorghum phyllosphere microbiome.</title>
        <authorList>
            <person name="Shade A."/>
        </authorList>
    </citation>
    <scope>NUCLEOTIDE SEQUENCE [LARGE SCALE GENOMIC DNA]</scope>
    <source>
        <strain evidence="1 2">SORGH_AS_0335</strain>
    </source>
</reference>
<evidence type="ECO:0000313" key="2">
    <source>
        <dbReference type="Proteomes" id="UP001267710"/>
    </source>
</evidence>
<gene>
    <name evidence="1" type="ORF">QE399_002628</name>
</gene>
<dbReference type="EMBL" id="JAVIZX010000001">
    <property type="protein sequence ID" value="MDR6214939.1"/>
    <property type="molecule type" value="Genomic_DNA"/>
</dbReference>
<organism evidence="1 2">
    <name type="scientific">Paracidovorax wautersii</name>
    <dbReference type="NCBI Taxonomy" id="1177982"/>
    <lineage>
        <taxon>Bacteria</taxon>
        <taxon>Pseudomonadati</taxon>
        <taxon>Pseudomonadota</taxon>
        <taxon>Betaproteobacteria</taxon>
        <taxon>Burkholderiales</taxon>
        <taxon>Comamonadaceae</taxon>
        <taxon>Paracidovorax</taxon>
    </lineage>
</organism>
<proteinExistence type="predicted"/>
<sequence>METLEATYTVALRDFPHALPERSRIEAESRYARELERVFRGPGDVVMALRAIGSLEDAAPDEVTAEHLELLRQWNKASTAARQAGFRDLGDAEGAYFDVRIVH</sequence>
<name>A0ABU1ICI9_9BURK</name>
<evidence type="ECO:0000313" key="1">
    <source>
        <dbReference type="EMBL" id="MDR6214939.1"/>
    </source>
</evidence>
<dbReference type="Proteomes" id="UP001267710">
    <property type="component" value="Unassembled WGS sequence"/>
</dbReference>
<accession>A0ABU1ICI9</accession>
<dbReference type="RefSeq" id="WP_309829240.1">
    <property type="nucleotide sequence ID" value="NZ_JAVIZX010000001.1"/>
</dbReference>